<feature type="transmembrane region" description="Helical" evidence="2">
    <location>
        <begin position="113"/>
        <end position="139"/>
    </location>
</feature>
<gene>
    <name evidence="3" type="ORF">AB852_12995</name>
</gene>
<feature type="region of interest" description="Disordered" evidence="1">
    <location>
        <begin position="75"/>
        <end position="104"/>
    </location>
</feature>
<dbReference type="STRING" id="1048205.AB852_12995"/>
<protein>
    <submittedName>
        <fullName evidence="3">Membrane protein</fullName>
    </submittedName>
</protein>
<keyword evidence="4" id="KW-1185">Reference proteome</keyword>
<dbReference type="EMBL" id="LFBV01000002">
    <property type="protein sequence ID" value="OKH95036.1"/>
    <property type="molecule type" value="Genomic_DNA"/>
</dbReference>
<organism evidence="3 4">
    <name type="scientific">Streptomyces uncialis</name>
    <dbReference type="NCBI Taxonomy" id="1048205"/>
    <lineage>
        <taxon>Bacteria</taxon>
        <taxon>Bacillati</taxon>
        <taxon>Actinomycetota</taxon>
        <taxon>Actinomycetes</taxon>
        <taxon>Kitasatosporales</taxon>
        <taxon>Streptomycetaceae</taxon>
        <taxon>Streptomyces</taxon>
    </lineage>
</organism>
<keyword evidence="2" id="KW-0472">Membrane</keyword>
<comment type="caution">
    <text evidence="3">The sequence shown here is derived from an EMBL/GenBank/DDBJ whole genome shotgun (WGS) entry which is preliminary data.</text>
</comment>
<dbReference type="RefSeq" id="WP_073787315.1">
    <property type="nucleotide sequence ID" value="NZ_LFBV01000002.1"/>
</dbReference>
<evidence type="ECO:0000313" key="4">
    <source>
        <dbReference type="Proteomes" id="UP000186455"/>
    </source>
</evidence>
<keyword evidence="2" id="KW-0812">Transmembrane</keyword>
<feature type="compositionally biased region" description="Low complexity" evidence="1">
    <location>
        <begin position="277"/>
        <end position="292"/>
    </location>
</feature>
<sequence>MHMNSVPQHLSSEDRTEYERVLDAALRSARPEIAAAEGRLNTEQLRTLALNAGALITDAAADEYDAYVKIREEAHEAASGPTGSGSSGTGSASGPRTAGLADTMGEVPEPAGAGVLAVVAALAPVLAGAAAVIFLLVGYVLRAVSPDLAIGRTLLTTGWVFGAITAAAILAAAAGLLIAALRNNATALRAGPRGELDQQVELARAAWREALLARGITPFLQEALANAPATGAITGVDGDPAGTGGGRRSEATTGRMPSLGYHRPGFSSPDGGPAAGPRPSYSSPDFSSPDFGGPEHKLE</sequence>
<dbReference type="Proteomes" id="UP000186455">
    <property type="component" value="Unassembled WGS sequence"/>
</dbReference>
<feature type="region of interest" description="Disordered" evidence="1">
    <location>
        <begin position="231"/>
        <end position="299"/>
    </location>
</feature>
<reference evidence="3 4" key="1">
    <citation type="submission" date="2015-06" db="EMBL/GenBank/DDBJ databases">
        <title>Cloning and characterization of the uncialamcin biosynthetic gene cluster.</title>
        <authorList>
            <person name="Yan X."/>
            <person name="Huang T."/>
            <person name="Ge H."/>
            <person name="Shen B."/>
        </authorList>
    </citation>
    <scope>NUCLEOTIDE SEQUENCE [LARGE SCALE GENOMIC DNA]</scope>
    <source>
        <strain evidence="3 4">DCA2648</strain>
    </source>
</reference>
<name>A0A1Q4VB31_9ACTN</name>
<evidence type="ECO:0000313" key="3">
    <source>
        <dbReference type="EMBL" id="OKH95036.1"/>
    </source>
</evidence>
<feature type="compositionally biased region" description="Low complexity" evidence="1">
    <location>
        <begin position="89"/>
        <end position="99"/>
    </location>
</feature>
<evidence type="ECO:0000256" key="1">
    <source>
        <dbReference type="SAM" id="MobiDB-lite"/>
    </source>
</evidence>
<proteinExistence type="predicted"/>
<accession>A0A1Q4VB31</accession>
<evidence type="ECO:0000256" key="2">
    <source>
        <dbReference type="SAM" id="Phobius"/>
    </source>
</evidence>
<keyword evidence="2" id="KW-1133">Transmembrane helix</keyword>
<feature type="transmembrane region" description="Helical" evidence="2">
    <location>
        <begin position="159"/>
        <end position="181"/>
    </location>
</feature>
<dbReference type="AlphaFoldDB" id="A0A1Q4VB31"/>